<dbReference type="GO" id="GO:0016020">
    <property type="term" value="C:membrane"/>
    <property type="evidence" value="ECO:0007669"/>
    <property type="project" value="UniProtKB-SubCell"/>
</dbReference>
<evidence type="ECO:0000256" key="4">
    <source>
        <dbReference type="ARBA" id="ARBA00023136"/>
    </source>
</evidence>
<dbReference type="Pfam" id="PF00854">
    <property type="entry name" value="PTR2"/>
    <property type="match status" value="1"/>
</dbReference>
<gene>
    <name evidence="6" type="ORF">KP509_31G041400</name>
</gene>
<organism evidence="6 7">
    <name type="scientific">Ceratopteris richardii</name>
    <name type="common">Triangle waterfern</name>
    <dbReference type="NCBI Taxonomy" id="49495"/>
    <lineage>
        <taxon>Eukaryota</taxon>
        <taxon>Viridiplantae</taxon>
        <taxon>Streptophyta</taxon>
        <taxon>Embryophyta</taxon>
        <taxon>Tracheophyta</taxon>
        <taxon>Polypodiopsida</taxon>
        <taxon>Polypodiidae</taxon>
        <taxon>Polypodiales</taxon>
        <taxon>Pteridineae</taxon>
        <taxon>Pteridaceae</taxon>
        <taxon>Parkerioideae</taxon>
        <taxon>Ceratopteris</taxon>
    </lineage>
</organism>
<evidence type="ECO:0000256" key="1">
    <source>
        <dbReference type="ARBA" id="ARBA00004141"/>
    </source>
</evidence>
<evidence type="ECO:0000256" key="5">
    <source>
        <dbReference type="SAM" id="Phobius"/>
    </source>
</evidence>
<accession>A0A8T2QXC5</accession>
<dbReference type="EMBL" id="CM035436">
    <property type="protein sequence ID" value="KAH7288762.1"/>
    <property type="molecule type" value="Genomic_DNA"/>
</dbReference>
<feature type="transmembrane region" description="Helical" evidence="5">
    <location>
        <begin position="23"/>
        <end position="41"/>
    </location>
</feature>
<dbReference type="AlphaFoldDB" id="A0A8T2QXC5"/>
<dbReference type="OrthoDB" id="8904098at2759"/>
<comment type="caution">
    <text evidence="6">The sequence shown here is derived from an EMBL/GenBank/DDBJ whole genome shotgun (WGS) entry which is preliminary data.</text>
</comment>
<evidence type="ECO:0000256" key="3">
    <source>
        <dbReference type="ARBA" id="ARBA00022989"/>
    </source>
</evidence>
<dbReference type="InterPro" id="IPR000109">
    <property type="entry name" value="POT_fam"/>
</dbReference>
<keyword evidence="3 5" id="KW-1133">Transmembrane helix</keyword>
<dbReference type="GO" id="GO:0022857">
    <property type="term" value="F:transmembrane transporter activity"/>
    <property type="evidence" value="ECO:0007669"/>
    <property type="project" value="InterPro"/>
</dbReference>
<dbReference type="InterPro" id="IPR036259">
    <property type="entry name" value="MFS_trans_sf"/>
</dbReference>
<protein>
    <submittedName>
        <fullName evidence="6">Uncharacterized protein</fullName>
    </submittedName>
</protein>
<dbReference type="OMA" id="FWISTSM"/>
<dbReference type="Gene3D" id="1.20.1250.20">
    <property type="entry name" value="MFS general substrate transporter like domains"/>
    <property type="match status" value="1"/>
</dbReference>
<keyword evidence="2 5" id="KW-0812">Transmembrane</keyword>
<name>A0A8T2QXC5_CERRI</name>
<comment type="subcellular location">
    <subcellularLocation>
        <location evidence="1">Membrane</location>
        <topology evidence="1">Multi-pass membrane protein</topology>
    </subcellularLocation>
</comment>
<dbReference type="Proteomes" id="UP000825935">
    <property type="component" value="Chromosome 31"/>
</dbReference>
<reference evidence="6" key="1">
    <citation type="submission" date="2021-08" db="EMBL/GenBank/DDBJ databases">
        <title>WGS assembly of Ceratopteris richardii.</title>
        <authorList>
            <person name="Marchant D.B."/>
            <person name="Chen G."/>
            <person name="Jenkins J."/>
            <person name="Shu S."/>
            <person name="Leebens-Mack J."/>
            <person name="Grimwood J."/>
            <person name="Schmutz J."/>
            <person name="Soltis P."/>
            <person name="Soltis D."/>
            <person name="Chen Z.-H."/>
        </authorList>
    </citation>
    <scope>NUCLEOTIDE SEQUENCE</scope>
    <source>
        <strain evidence="6">Whitten #5841</strain>
        <tissue evidence="6">Leaf</tissue>
    </source>
</reference>
<sequence>MSIGTLLASRLLAYIENEGKWAMGFWISTSMGTVALFSFLVPTRRYGFHETGGNPLCRIAQVVTAAFRKRNIKITLEGNQLYEVSNTKSTIKGIRKIIHSSSLR</sequence>
<evidence type="ECO:0000313" key="6">
    <source>
        <dbReference type="EMBL" id="KAH7288762.1"/>
    </source>
</evidence>
<proteinExistence type="predicted"/>
<evidence type="ECO:0000256" key="2">
    <source>
        <dbReference type="ARBA" id="ARBA00022692"/>
    </source>
</evidence>
<evidence type="ECO:0000313" key="7">
    <source>
        <dbReference type="Proteomes" id="UP000825935"/>
    </source>
</evidence>
<keyword evidence="7" id="KW-1185">Reference proteome</keyword>
<keyword evidence="4 5" id="KW-0472">Membrane</keyword>